<dbReference type="PIRSF" id="PIRSF005047">
    <property type="entry name" value="UCP005047_YshC"/>
    <property type="match status" value="1"/>
</dbReference>
<evidence type="ECO:0000256" key="6">
    <source>
        <dbReference type="ARBA" id="ARBA00022481"/>
    </source>
</evidence>
<dbReference type="AlphaFoldDB" id="A0A554NFH4"/>
<dbReference type="Proteomes" id="UP000319894">
    <property type="component" value="Unassembled WGS sequence"/>
</dbReference>
<keyword evidence="11" id="KW-0227">DNA damage</keyword>
<dbReference type="PANTHER" id="PTHR36928:SF1">
    <property type="entry name" value="PHOSPHATASE YCDX-RELATED"/>
    <property type="match status" value="1"/>
</dbReference>
<feature type="domain" description="Helix-hairpin-helix DNA-binding motif class 1" evidence="23">
    <location>
        <begin position="128"/>
        <end position="147"/>
    </location>
</feature>
<keyword evidence="26" id="KW-0378">Hydrolase</keyword>
<keyword evidence="14" id="KW-0915">Sodium</keyword>
<evidence type="ECO:0000256" key="14">
    <source>
        <dbReference type="ARBA" id="ARBA00023053"/>
    </source>
</evidence>
<evidence type="ECO:0000256" key="13">
    <source>
        <dbReference type="ARBA" id="ARBA00022932"/>
    </source>
</evidence>
<dbReference type="SUPFAM" id="SSF158702">
    <property type="entry name" value="Sec63 N-terminal domain-like"/>
    <property type="match status" value="1"/>
</dbReference>
<comment type="catalytic activity">
    <reaction evidence="19">
        <text>a 5'-end 2'-deoxyribose-2'-deoxyribonucleotide-DNA = (2E,4S)-4-hydroxypenten-2-al-5-phosphate + a 5'-end 5'-phospho-2'-deoxyribonucleoside-DNA + H(+)</text>
        <dbReference type="Rhea" id="RHEA:76255"/>
        <dbReference type="Rhea" id="RHEA-COMP:13180"/>
        <dbReference type="Rhea" id="RHEA-COMP:18657"/>
        <dbReference type="ChEBI" id="CHEBI:15378"/>
        <dbReference type="ChEBI" id="CHEBI:136412"/>
        <dbReference type="ChEBI" id="CHEBI:195194"/>
        <dbReference type="ChEBI" id="CHEBI:195195"/>
    </reaction>
</comment>
<dbReference type="InParanoid" id="A0A554NFH4"/>
<comment type="function">
    <text evidence="20">Repair polymerase that plays a key role in base-excision repair. During this process, the damaged base is excised by specific DNA glycosylases, the DNA backbone is nicked at the abasic site by an apurinic/apyrimidic (AP) endonuclease, and POLB removes 5'-deoxyribose-phosphate from the preincised AP site acting as a 5'-deoxyribose-phosphate lyase (5'-dRP lyase); through its DNA polymerase activity, it adds one nucleotide to the 3' end of the arising single-nucleotide gap. Conducts 'gap-filling' DNA synthesis in a stepwise distributive fashion rather than in a processive fashion as for other DNA polymerases. It is also able to cleave sugar-phosphate bonds 3' to an intact AP site, acting as an AP lyase.</text>
</comment>
<comment type="subcellular location">
    <subcellularLocation>
        <location evidence="2">Cytoplasm</location>
    </subcellularLocation>
</comment>
<accession>A0A554NFH4</accession>
<evidence type="ECO:0000313" key="27">
    <source>
        <dbReference type="Proteomes" id="UP000319894"/>
    </source>
</evidence>
<organism evidence="26 27">
    <name type="scientific">Haloglomus irregulare</name>
    <dbReference type="NCBI Taxonomy" id="2234134"/>
    <lineage>
        <taxon>Archaea</taxon>
        <taxon>Methanobacteriati</taxon>
        <taxon>Methanobacteriota</taxon>
        <taxon>Stenosarchaea group</taxon>
        <taxon>Halobacteria</taxon>
        <taxon>Halobacteriales</taxon>
        <taxon>Natronomonadaceae</taxon>
        <taxon>Haloglomus</taxon>
    </lineage>
</organism>
<dbReference type="Gene3D" id="1.10.150.110">
    <property type="entry name" value="DNA polymerase beta, N-terminal domain-like"/>
    <property type="match status" value="1"/>
</dbReference>
<dbReference type="InterPro" id="IPR050243">
    <property type="entry name" value="PHP_phosphatase"/>
</dbReference>
<dbReference type="InterPro" id="IPR004013">
    <property type="entry name" value="PHP_dom"/>
</dbReference>
<evidence type="ECO:0000256" key="15">
    <source>
        <dbReference type="ARBA" id="ARBA00023204"/>
    </source>
</evidence>
<dbReference type="GO" id="GO:0004527">
    <property type="term" value="F:exonuclease activity"/>
    <property type="evidence" value="ECO:0007669"/>
    <property type="project" value="UniProtKB-KW"/>
</dbReference>
<dbReference type="SUPFAM" id="SSF89550">
    <property type="entry name" value="PHP domain-like"/>
    <property type="match status" value="1"/>
</dbReference>
<evidence type="ECO:0000256" key="1">
    <source>
        <dbReference type="ARBA" id="ARBA00001946"/>
    </source>
</evidence>
<evidence type="ECO:0000256" key="4">
    <source>
        <dbReference type="ARBA" id="ARBA00012720"/>
    </source>
</evidence>
<feature type="compositionally biased region" description="Basic and acidic residues" evidence="22">
    <location>
        <begin position="293"/>
        <end position="319"/>
    </location>
</feature>
<comment type="catalytic activity">
    <reaction evidence="21">
        <text>DNA(n) + a 2'-deoxyribonucleoside 5'-triphosphate = DNA(n+1) + diphosphate</text>
        <dbReference type="Rhea" id="RHEA:22508"/>
        <dbReference type="Rhea" id="RHEA-COMP:17339"/>
        <dbReference type="Rhea" id="RHEA-COMP:17340"/>
        <dbReference type="ChEBI" id="CHEBI:33019"/>
        <dbReference type="ChEBI" id="CHEBI:61560"/>
        <dbReference type="ChEBI" id="CHEBI:173112"/>
        <dbReference type="EC" id="2.7.7.7"/>
    </reaction>
</comment>
<dbReference type="GO" id="GO:0006281">
    <property type="term" value="P:DNA repair"/>
    <property type="evidence" value="ECO:0007669"/>
    <property type="project" value="UniProtKB-KW"/>
</dbReference>
<keyword evidence="12" id="KW-0832">Ubl conjugation</keyword>
<keyword evidence="13" id="KW-0239">DNA-directed DNA polymerase</keyword>
<evidence type="ECO:0000256" key="7">
    <source>
        <dbReference type="ARBA" id="ARBA00022634"/>
    </source>
</evidence>
<evidence type="ECO:0000259" key="24">
    <source>
        <dbReference type="SMART" id="SM00481"/>
    </source>
</evidence>
<dbReference type="Gene3D" id="3.30.460.10">
    <property type="entry name" value="Beta Polymerase, domain 2"/>
    <property type="match status" value="1"/>
</dbReference>
<evidence type="ECO:0000259" key="25">
    <source>
        <dbReference type="SMART" id="SM00483"/>
    </source>
</evidence>
<comment type="catalytic activity">
    <reaction evidence="18">
        <text>2'-deoxyribonucleotide-(2'-deoxyribose 5'-phosphate)-2'-deoxyribonucleotide-DNA = a 3'-end 2'-deoxyribonucleotide-(2,3-dehydro-2,3-deoxyribose 5'-phosphate)-DNA + a 5'-end 5'-phospho-2'-deoxyribonucleoside-DNA + H(+)</text>
        <dbReference type="Rhea" id="RHEA:66592"/>
        <dbReference type="Rhea" id="RHEA-COMP:13180"/>
        <dbReference type="Rhea" id="RHEA-COMP:16897"/>
        <dbReference type="Rhea" id="RHEA-COMP:17067"/>
        <dbReference type="ChEBI" id="CHEBI:15378"/>
        <dbReference type="ChEBI" id="CHEBI:136412"/>
        <dbReference type="ChEBI" id="CHEBI:157695"/>
        <dbReference type="ChEBI" id="CHEBI:167181"/>
        <dbReference type="EC" id="4.2.99.18"/>
    </reaction>
</comment>
<feature type="domain" description="Helix-hairpin-helix DNA-binding motif class 1" evidence="23">
    <location>
        <begin position="93"/>
        <end position="112"/>
    </location>
</feature>
<feature type="domain" description="Polymerase/histidinol phosphatase N-terminal" evidence="24">
    <location>
        <begin position="368"/>
        <end position="448"/>
    </location>
</feature>
<dbReference type="Gene3D" id="3.30.210.10">
    <property type="entry name" value="DNA polymerase, thumb domain"/>
    <property type="match status" value="1"/>
</dbReference>
<dbReference type="EC" id="2.7.7.7" evidence="3"/>
<evidence type="ECO:0000259" key="23">
    <source>
        <dbReference type="SMART" id="SM00278"/>
    </source>
</evidence>
<dbReference type="SMART" id="SM00278">
    <property type="entry name" value="HhH1"/>
    <property type="match status" value="3"/>
</dbReference>
<dbReference type="PRINTS" id="PR00870">
    <property type="entry name" value="DNAPOLXBETA"/>
</dbReference>
<dbReference type="InterPro" id="IPR029398">
    <property type="entry name" value="PolB_thumb"/>
</dbReference>
<dbReference type="Pfam" id="PF14791">
    <property type="entry name" value="DNA_pol_B_thumb"/>
    <property type="match status" value="1"/>
</dbReference>
<gene>
    <name evidence="26" type="ORF">DP107_02870</name>
</gene>
<sequence length="598" mass="63871">MTQNAVVADLLEEMADRLEAMDVEYKPRAYRRAAENVRGHPADVAGLAAEGEATVQDIEGVGDAIAAKLVEYVETGAIEELEELRAELPADIEALTRVEGVGPKTVGDLYRELGVETLDDLEAAAEAGEIQEVKGFGPKTEQNIREGIEFARESHGRALLGEGRPLADRVINHLEATSAVERAEPAGSLRRWKPTVGDVDVLVGSDDPESVFDAFTGWDGTDRVIEAGEAKASVRADGLQIDLRVVDPAAFGAALQYFTGSRDHNVRVRNRAIERGLTMNEYGVFDVSDVDEAEQRDGETTRSERQSREREDAGPRAGDRVAGAAERGMYAAVDLPWVPPELREDRGEVDAAAAGDLPDLVEEPDVRGDLHLHTEWSDGNGTVAEMAEAAAAFGHDYIAVTDHATGPGMVGGVGLDDEELLEQVAEVREVASDADVALFAGVEANIDAEGGLSVGDDVLDELDCVVASPHAALDGDGTDRIVTAIEHPATDIVGHPTGRQLNRRSGLDLDFETVGKAAAEAGVALEINANPRRLDLRGAAVKQAVEQGATVVVDTDAHRPESYAYIRYGVHAARRGWAEPADVLNTQPVSGVRRFLDG</sequence>
<evidence type="ECO:0000256" key="20">
    <source>
        <dbReference type="ARBA" id="ARBA00045548"/>
    </source>
</evidence>
<dbReference type="EMBL" id="QMDX01000001">
    <property type="protein sequence ID" value="TSD16131.1"/>
    <property type="molecule type" value="Genomic_DNA"/>
</dbReference>
<dbReference type="Pfam" id="PF14520">
    <property type="entry name" value="HHH_5"/>
    <property type="match status" value="1"/>
</dbReference>
<dbReference type="CDD" id="cd07436">
    <property type="entry name" value="PHP_PolX"/>
    <property type="match status" value="1"/>
</dbReference>
<dbReference type="CDD" id="cd00141">
    <property type="entry name" value="NT_POLXc"/>
    <property type="match status" value="1"/>
</dbReference>
<dbReference type="InterPro" id="IPR002008">
    <property type="entry name" value="DNA_pol_X_beta-like"/>
</dbReference>
<dbReference type="SUPFAM" id="SSF81301">
    <property type="entry name" value="Nucleotidyltransferase"/>
    <property type="match status" value="1"/>
</dbReference>
<reference evidence="26 27" key="1">
    <citation type="submission" date="2018-06" db="EMBL/GenBank/DDBJ databases">
        <title>Natronomonas sp. F16-60 a new haloarchaeon isolated from a solar saltern of Isla Cristina, Huelva, Spain.</title>
        <authorList>
            <person name="Duran-Viseras A."/>
            <person name="Sanchez-Porro C."/>
            <person name="Ventosa A."/>
        </authorList>
    </citation>
    <scope>NUCLEOTIDE SEQUENCE [LARGE SCALE GENOMIC DNA]</scope>
    <source>
        <strain evidence="26 27">F16-60</strain>
    </source>
</reference>
<dbReference type="InterPro" id="IPR010996">
    <property type="entry name" value="HHH_MUS81"/>
</dbReference>
<keyword evidence="26" id="KW-0269">Exonuclease</keyword>
<evidence type="ECO:0000256" key="11">
    <source>
        <dbReference type="ARBA" id="ARBA00022763"/>
    </source>
</evidence>
<dbReference type="InterPro" id="IPR037160">
    <property type="entry name" value="DNA_Pol_thumb_sf"/>
</dbReference>
<evidence type="ECO:0000256" key="19">
    <source>
        <dbReference type="ARBA" id="ARBA00044678"/>
    </source>
</evidence>
<dbReference type="Pfam" id="PF02811">
    <property type="entry name" value="PHP"/>
    <property type="match status" value="1"/>
</dbReference>
<dbReference type="Gene3D" id="3.20.20.140">
    <property type="entry name" value="Metal-dependent hydrolases"/>
    <property type="match status" value="1"/>
</dbReference>
<dbReference type="InterPro" id="IPR022311">
    <property type="entry name" value="PolX-like"/>
</dbReference>
<dbReference type="RefSeq" id="WP_144260612.1">
    <property type="nucleotide sequence ID" value="NZ_QMDX01000001.1"/>
</dbReference>
<dbReference type="PANTHER" id="PTHR36928">
    <property type="entry name" value="PHOSPHATASE YCDX-RELATED"/>
    <property type="match status" value="1"/>
</dbReference>
<keyword evidence="7" id="KW-0237">DNA synthesis</keyword>
<keyword evidence="8" id="KW-0808">Transferase</keyword>
<dbReference type="Gene3D" id="1.10.150.20">
    <property type="entry name" value="5' to 3' exonuclease, C-terminal subdomain"/>
    <property type="match status" value="1"/>
</dbReference>
<evidence type="ECO:0000256" key="5">
    <source>
        <dbReference type="ARBA" id="ARBA00020020"/>
    </source>
</evidence>
<dbReference type="InterPro" id="IPR003583">
    <property type="entry name" value="Hlx-hairpin-Hlx_DNA-bd_motif"/>
</dbReference>
<dbReference type="InterPro" id="IPR016195">
    <property type="entry name" value="Pol/histidinol_Pase-like"/>
</dbReference>
<name>A0A554NFH4_9EURY</name>
<dbReference type="InterPro" id="IPR047967">
    <property type="entry name" value="PolX_PHP"/>
</dbReference>
<feature type="domain" description="Helix-hairpin-helix DNA-binding motif class 1" evidence="23">
    <location>
        <begin position="53"/>
        <end position="72"/>
    </location>
</feature>
<dbReference type="InterPro" id="IPR043519">
    <property type="entry name" value="NT_sf"/>
</dbReference>
<evidence type="ECO:0000256" key="21">
    <source>
        <dbReference type="ARBA" id="ARBA00049244"/>
    </source>
</evidence>
<dbReference type="InterPro" id="IPR002054">
    <property type="entry name" value="DNA-dir_DNA_pol_X"/>
</dbReference>
<dbReference type="EC" id="4.2.99.18" evidence="4"/>
<dbReference type="InterPro" id="IPR027421">
    <property type="entry name" value="DNA_pol_lamdba_lyase_dom_sf"/>
</dbReference>
<evidence type="ECO:0000256" key="12">
    <source>
        <dbReference type="ARBA" id="ARBA00022843"/>
    </source>
</evidence>
<dbReference type="GO" id="GO:0008270">
    <property type="term" value="F:zinc ion binding"/>
    <property type="evidence" value="ECO:0007669"/>
    <property type="project" value="TreeGrafter"/>
</dbReference>
<evidence type="ECO:0000256" key="2">
    <source>
        <dbReference type="ARBA" id="ARBA00004496"/>
    </source>
</evidence>
<evidence type="ECO:0000256" key="10">
    <source>
        <dbReference type="ARBA" id="ARBA00022705"/>
    </source>
</evidence>
<feature type="region of interest" description="Disordered" evidence="22">
    <location>
        <begin position="288"/>
        <end position="325"/>
    </location>
</feature>
<dbReference type="SUPFAM" id="SSF47802">
    <property type="entry name" value="DNA polymerase beta, N-terminal domain-like"/>
    <property type="match status" value="1"/>
</dbReference>
<feature type="domain" description="DNA-directed DNA polymerase X" evidence="25">
    <location>
        <begin position="1"/>
        <end position="344"/>
    </location>
</feature>
<evidence type="ECO:0000313" key="26">
    <source>
        <dbReference type="EMBL" id="TSD16131.1"/>
    </source>
</evidence>
<dbReference type="SMART" id="SM00483">
    <property type="entry name" value="POLXc"/>
    <property type="match status" value="1"/>
</dbReference>
<keyword evidence="10" id="KW-0235">DNA replication</keyword>
<evidence type="ECO:0000256" key="8">
    <source>
        <dbReference type="ARBA" id="ARBA00022679"/>
    </source>
</evidence>
<evidence type="ECO:0000256" key="16">
    <source>
        <dbReference type="ARBA" id="ARBA00035717"/>
    </source>
</evidence>
<dbReference type="GO" id="GO:0140078">
    <property type="term" value="F:class I DNA-(apurinic or apyrimidinic site) endonuclease activity"/>
    <property type="evidence" value="ECO:0007669"/>
    <property type="project" value="UniProtKB-EC"/>
</dbReference>
<protein>
    <recommendedName>
        <fullName evidence="5">DNA polymerase beta</fullName>
        <ecNumber evidence="3">2.7.7.7</ecNumber>
        <ecNumber evidence="4">4.2.99.18</ecNumber>
    </recommendedName>
    <alternativeName>
        <fullName evidence="16">5'-deoxyribose-phosphate lyase</fullName>
    </alternativeName>
    <alternativeName>
        <fullName evidence="17">AP lyase</fullName>
    </alternativeName>
</protein>
<dbReference type="OrthoDB" id="8999at2157"/>
<evidence type="ECO:0000256" key="22">
    <source>
        <dbReference type="SAM" id="MobiDB-lite"/>
    </source>
</evidence>
<dbReference type="GO" id="GO:0003677">
    <property type="term" value="F:DNA binding"/>
    <property type="evidence" value="ECO:0007669"/>
    <property type="project" value="InterPro"/>
</dbReference>
<comment type="cofactor">
    <cofactor evidence="1">
        <name>Mg(2+)</name>
        <dbReference type="ChEBI" id="CHEBI:18420"/>
    </cofactor>
</comment>
<evidence type="ECO:0000256" key="18">
    <source>
        <dbReference type="ARBA" id="ARBA00044632"/>
    </source>
</evidence>
<dbReference type="InterPro" id="IPR003141">
    <property type="entry name" value="Pol/His_phosphatase_N"/>
</dbReference>
<keyword evidence="9" id="KW-0548">Nucleotidyltransferase</keyword>
<keyword evidence="15" id="KW-0234">DNA repair</keyword>
<comment type="caution">
    <text evidence="26">The sequence shown here is derived from an EMBL/GenBank/DDBJ whole genome shotgun (WGS) entry which is preliminary data.</text>
</comment>
<keyword evidence="27" id="KW-1185">Reference proteome</keyword>
<proteinExistence type="predicted"/>
<keyword evidence="6" id="KW-0488">Methylation</keyword>
<dbReference type="GO" id="GO:0042578">
    <property type="term" value="F:phosphoric ester hydrolase activity"/>
    <property type="evidence" value="ECO:0007669"/>
    <property type="project" value="TreeGrafter"/>
</dbReference>
<dbReference type="GO" id="GO:0003887">
    <property type="term" value="F:DNA-directed DNA polymerase activity"/>
    <property type="evidence" value="ECO:0007669"/>
    <property type="project" value="UniProtKB-KW"/>
</dbReference>
<dbReference type="GO" id="GO:0005829">
    <property type="term" value="C:cytosol"/>
    <property type="evidence" value="ECO:0007669"/>
    <property type="project" value="TreeGrafter"/>
</dbReference>
<evidence type="ECO:0000256" key="3">
    <source>
        <dbReference type="ARBA" id="ARBA00012417"/>
    </source>
</evidence>
<evidence type="ECO:0000256" key="17">
    <source>
        <dbReference type="ARBA" id="ARBA00035726"/>
    </source>
</evidence>
<dbReference type="Pfam" id="PF14716">
    <property type="entry name" value="HHH_8"/>
    <property type="match status" value="1"/>
</dbReference>
<dbReference type="SMART" id="SM00481">
    <property type="entry name" value="POLIIIAc"/>
    <property type="match status" value="1"/>
</dbReference>
<keyword evidence="26" id="KW-0540">Nuclease</keyword>
<evidence type="ECO:0000256" key="9">
    <source>
        <dbReference type="ARBA" id="ARBA00022695"/>
    </source>
</evidence>